<comment type="caution">
    <text evidence="2">The sequence shown here is derived from an EMBL/GenBank/DDBJ whole genome shotgun (WGS) entry which is preliminary data.</text>
</comment>
<gene>
    <name evidence="2" type="ORF">PG996_006825</name>
</gene>
<dbReference type="Proteomes" id="UP001446871">
    <property type="component" value="Unassembled WGS sequence"/>
</dbReference>
<sequence>MVTILEDSHWEDLFNWVEAQPAREAVRVTESLKCGSPASSNYSGGSSPPTASGAALQGETRRSTGPVTVQRQFRALTEIEMEPLKQRPNDNTSLWPKPNRHTGSWPSHNINEITLFLADALGYLTGTAPISDDELAKYTWNEKLPFKVPVKVL</sequence>
<reference evidence="2 3" key="1">
    <citation type="submission" date="2023-01" db="EMBL/GenBank/DDBJ databases">
        <title>Analysis of 21 Apiospora genomes using comparative genomics revels a genus with tremendous synthesis potential of carbohydrate active enzymes and secondary metabolites.</title>
        <authorList>
            <person name="Sorensen T."/>
        </authorList>
    </citation>
    <scope>NUCLEOTIDE SEQUENCE [LARGE SCALE GENOMIC DNA]</scope>
    <source>
        <strain evidence="2 3">CBS 83171</strain>
    </source>
</reference>
<proteinExistence type="predicted"/>
<accession>A0ABR1VCQ3</accession>
<feature type="region of interest" description="Disordered" evidence="1">
    <location>
        <begin position="34"/>
        <end position="68"/>
    </location>
</feature>
<name>A0ABR1VCQ3_9PEZI</name>
<keyword evidence="3" id="KW-1185">Reference proteome</keyword>
<organism evidence="2 3">
    <name type="scientific">Apiospora saccharicola</name>
    <dbReference type="NCBI Taxonomy" id="335842"/>
    <lineage>
        <taxon>Eukaryota</taxon>
        <taxon>Fungi</taxon>
        <taxon>Dikarya</taxon>
        <taxon>Ascomycota</taxon>
        <taxon>Pezizomycotina</taxon>
        <taxon>Sordariomycetes</taxon>
        <taxon>Xylariomycetidae</taxon>
        <taxon>Amphisphaeriales</taxon>
        <taxon>Apiosporaceae</taxon>
        <taxon>Apiospora</taxon>
    </lineage>
</organism>
<evidence type="ECO:0000313" key="2">
    <source>
        <dbReference type="EMBL" id="KAK8067713.1"/>
    </source>
</evidence>
<feature type="compositionally biased region" description="Low complexity" evidence="1">
    <location>
        <begin position="35"/>
        <end position="55"/>
    </location>
</feature>
<dbReference type="EMBL" id="JAQQWM010000004">
    <property type="protein sequence ID" value="KAK8067713.1"/>
    <property type="molecule type" value="Genomic_DNA"/>
</dbReference>
<evidence type="ECO:0000256" key="1">
    <source>
        <dbReference type="SAM" id="MobiDB-lite"/>
    </source>
</evidence>
<protein>
    <submittedName>
        <fullName evidence="2">Uncharacterized protein</fullName>
    </submittedName>
</protein>
<evidence type="ECO:0000313" key="3">
    <source>
        <dbReference type="Proteomes" id="UP001446871"/>
    </source>
</evidence>